<dbReference type="InterPro" id="IPR025161">
    <property type="entry name" value="IS402-like_dom"/>
</dbReference>
<reference evidence="2 3" key="1">
    <citation type="submission" date="2024-09" db="EMBL/GenBank/DDBJ databases">
        <authorList>
            <person name="Sun Q."/>
            <person name="Mori K."/>
        </authorList>
    </citation>
    <scope>NUCLEOTIDE SEQUENCE [LARGE SCALE GENOMIC DNA]</scope>
    <source>
        <strain evidence="2 3">CCM 3426</strain>
    </source>
</reference>
<dbReference type="PANTHER" id="PTHR46637">
    <property type="entry name" value="TIS1421-TRANSPOSASE PROTEIN A"/>
    <property type="match status" value="1"/>
</dbReference>
<keyword evidence="3" id="KW-1185">Reference proteome</keyword>
<name>A0ABV5IR09_9ACTN</name>
<dbReference type="PANTHER" id="PTHR46637:SF1">
    <property type="entry name" value="BLL5188 PROTEIN"/>
    <property type="match status" value="1"/>
</dbReference>
<organism evidence="2 3">
    <name type="scientific">Nonomuraea spiralis</name>
    <dbReference type="NCBI Taxonomy" id="46182"/>
    <lineage>
        <taxon>Bacteria</taxon>
        <taxon>Bacillati</taxon>
        <taxon>Actinomycetota</taxon>
        <taxon>Actinomycetes</taxon>
        <taxon>Streptosporangiales</taxon>
        <taxon>Streptosporangiaceae</taxon>
        <taxon>Nonomuraea</taxon>
    </lineage>
</organism>
<feature type="domain" description="Insertion element IS402-like" evidence="1">
    <location>
        <begin position="6"/>
        <end position="78"/>
    </location>
</feature>
<evidence type="ECO:0000313" key="3">
    <source>
        <dbReference type="Proteomes" id="UP001589647"/>
    </source>
</evidence>
<dbReference type="RefSeq" id="WP_189654298.1">
    <property type="nucleotide sequence ID" value="NZ_BMRC01000073.1"/>
</dbReference>
<evidence type="ECO:0000313" key="2">
    <source>
        <dbReference type="EMBL" id="MFB9206989.1"/>
    </source>
</evidence>
<dbReference type="Proteomes" id="UP001589647">
    <property type="component" value="Unassembled WGS sequence"/>
</dbReference>
<dbReference type="EMBL" id="JBHMEI010000043">
    <property type="protein sequence ID" value="MFB9206989.1"/>
    <property type="molecule type" value="Genomic_DNA"/>
</dbReference>
<comment type="caution">
    <text evidence="2">The sequence shown here is derived from an EMBL/GenBank/DDBJ whole genome shotgun (WGS) entry which is preliminary data.</text>
</comment>
<dbReference type="Pfam" id="PF13340">
    <property type="entry name" value="DUF4096"/>
    <property type="match status" value="1"/>
</dbReference>
<proteinExistence type="predicted"/>
<gene>
    <name evidence="2" type="ORF">ACFFV7_37760</name>
</gene>
<accession>A0ABV5IR09</accession>
<dbReference type="InterPro" id="IPR052909">
    <property type="entry name" value="Transposase_6_like"/>
</dbReference>
<protein>
    <submittedName>
        <fullName evidence="2">Transposase</fullName>
    </submittedName>
</protein>
<evidence type="ECO:0000259" key="1">
    <source>
        <dbReference type="Pfam" id="PF13340"/>
    </source>
</evidence>
<sequence>MLHSDLTNAEWERLMPLLPDGEVRHGRRGDQRTVINGVLYQARTGAPWRSLPDRFGCWIRVYKRQRRWAADGTWQRLFSEVQAAQDGDGQVGGGVSVTAGAVKIFDVGLSSQVAYDEGAGLAQQRDPVLASLALRLAEVIQMGRRKG</sequence>